<dbReference type="CDD" id="cd06960">
    <property type="entry name" value="NR_DBD_HNF4A"/>
    <property type="match status" value="1"/>
</dbReference>
<accession>A8XK36</accession>
<evidence type="ECO:0000313" key="16">
    <source>
        <dbReference type="Proteomes" id="UP000008549"/>
    </source>
</evidence>
<dbReference type="HOGENOM" id="CLU_516052_0_0_1"/>
<dbReference type="InterPro" id="IPR000536">
    <property type="entry name" value="Nucl_hrmn_rcpt_lig-bd"/>
</dbReference>
<comment type="similarity">
    <text evidence="2 11">Belongs to the nuclear hormone receptor family.</text>
</comment>
<evidence type="ECO:0000313" key="15">
    <source>
        <dbReference type="EMBL" id="CAP33012.2"/>
    </source>
</evidence>
<dbReference type="OMA" id="EHIARFC"/>
<dbReference type="InParanoid" id="A8XK36"/>
<name>A8XK36_CAEBR</name>
<evidence type="ECO:0000256" key="6">
    <source>
        <dbReference type="ARBA" id="ARBA00023015"/>
    </source>
</evidence>
<dbReference type="PANTHER" id="PTHR45680">
    <property type="entry name" value="NUCLEAR HORMONE RECEPTOR FAMILY"/>
    <property type="match status" value="1"/>
</dbReference>
<dbReference type="PROSITE" id="PS51843">
    <property type="entry name" value="NR_LBD"/>
    <property type="match status" value="1"/>
</dbReference>
<keyword evidence="10 11" id="KW-0539">Nucleus</keyword>
<dbReference type="InterPro" id="IPR051152">
    <property type="entry name" value="C.elegans_Orphan_NR"/>
</dbReference>
<keyword evidence="9 11" id="KW-0675">Receptor</keyword>
<dbReference type="Gene3D" id="1.10.565.10">
    <property type="entry name" value="Retinoid X Receptor"/>
    <property type="match status" value="1"/>
</dbReference>
<dbReference type="WormBase" id="CBG14515a">
    <property type="protein sequence ID" value="CBP41712"/>
    <property type="gene ID" value="WBGene00034982"/>
    <property type="gene designation" value="Cbr-nhr-45"/>
</dbReference>
<feature type="domain" description="Nuclear receptor" evidence="13">
    <location>
        <begin position="1"/>
        <end position="75"/>
    </location>
</feature>
<keyword evidence="7 11" id="KW-0238">DNA-binding</keyword>
<dbReference type="Proteomes" id="UP000008549">
    <property type="component" value="Unassembled WGS sequence"/>
</dbReference>
<dbReference type="SMART" id="SM00399">
    <property type="entry name" value="ZnF_C4"/>
    <property type="match status" value="1"/>
</dbReference>
<dbReference type="InterPro" id="IPR001628">
    <property type="entry name" value="Znf_hrmn_rcpt"/>
</dbReference>
<dbReference type="PROSITE" id="PS00031">
    <property type="entry name" value="NUCLEAR_REC_DBD_1"/>
    <property type="match status" value="1"/>
</dbReference>
<keyword evidence="5 11" id="KW-0862">Zinc</keyword>
<dbReference type="Gene3D" id="3.30.50.10">
    <property type="entry name" value="Erythroid Transcription Factor GATA-1, subunit A"/>
    <property type="match status" value="1"/>
</dbReference>
<evidence type="ECO:0000256" key="10">
    <source>
        <dbReference type="ARBA" id="ARBA00023242"/>
    </source>
</evidence>
<feature type="compositionally biased region" description="Polar residues" evidence="12">
    <location>
        <begin position="137"/>
        <end position="153"/>
    </location>
</feature>
<dbReference type="InterPro" id="IPR049636">
    <property type="entry name" value="HNF4-like_DBD"/>
</dbReference>
<feature type="region of interest" description="Disordered" evidence="12">
    <location>
        <begin position="124"/>
        <end position="177"/>
    </location>
</feature>
<evidence type="ECO:0000256" key="12">
    <source>
        <dbReference type="SAM" id="MobiDB-lite"/>
    </source>
</evidence>
<evidence type="ECO:0000256" key="4">
    <source>
        <dbReference type="ARBA" id="ARBA00022771"/>
    </source>
</evidence>
<dbReference type="InterPro" id="IPR013088">
    <property type="entry name" value="Znf_NHR/GATA"/>
</dbReference>
<evidence type="ECO:0000256" key="7">
    <source>
        <dbReference type="ARBA" id="ARBA00023125"/>
    </source>
</evidence>
<feature type="domain" description="NR LBD" evidence="14">
    <location>
        <begin position="317"/>
        <end position="570"/>
    </location>
</feature>
<evidence type="ECO:0000256" key="8">
    <source>
        <dbReference type="ARBA" id="ARBA00023163"/>
    </source>
</evidence>
<keyword evidence="8 11" id="KW-0804">Transcription</keyword>
<dbReference type="GO" id="GO:0005634">
    <property type="term" value="C:nucleus"/>
    <property type="evidence" value="ECO:0007669"/>
    <property type="project" value="UniProtKB-SubCell"/>
</dbReference>
<dbReference type="eggNOG" id="KOG3575">
    <property type="taxonomic scope" value="Eukaryota"/>
</dbReference>
<gene>
    <name evidence="17" type="primary">nhr-45</name>
    <name evidence="15" type="synonym">Cbr-nhr-45</name>
    <name evidence="17" type="ORF">CBG14515</name>
    <name evidence="15" type="ORF">CBG_14515</name>
</gene>
<evidence type="ECO:0000259" key="14">
    <source>
        <dbReference type="PROSITE" id="PS51843"/>
    </source>
</evidence>
<dbReference type="Pfam" id="PF00104">
    <property type="entry name" value="Hormone_recep"/>
    <property type="match status" value="1"/>
</dbReference>
<dbReference type="GO" id="GO:0008270">
    <property type="term" value="F:zinc ion binding"/>
    <property type="evidence" value="ECO:0007669"/>
    <property type="project" value="UniProtKB-KW"/>
</dbReference>
<evidence type="ECO:0000256" key="3">
    <source>
        <dbReference type="ARBA" id="ARBA00022723"/>
    </source>
</evidence>
<dbReference type="InterPro" id="IPR035500">
    <property type="entry name" value="NHR-like_dom_sf"/>
</dbReference>
<evidence type="ECO:0000256" key="9">
    <source>
        <dbReference type="ARBA" id="ARBA00023170"/>
    </source>
</evidence>
<evidence type="ECO:0000256" key="1">
    <source>
        <dbReference type="ARBA" id="ARBA00004123"/>
    </source>
</evidence>
<dbReference type="GO" id="GO:0003700">
    <property type="term" value="F:DNA-binding transcription factor activity"/>
    <property type="evidence" value="ECO:0007669"/>
    <property type="project" value="InterPro"/>
</dbReference>
<keyword evidence="3 11" id="KW-0479">Metal-binding</keyword>
<evidence type="ECO:0000256" key="5">
    <source>
        <dbReference type="ARBA" id="ARBA00022833"/>
    </source>
</evidence>
<dbReference type="SMART" id="SM00430">
    <property type="entry name" value="HOLI"/>
    <property type="match status" value="1"/>
</dbReference>
<reference evidence="15 16" key="1">
    <citation type="journal article" date="2003" name="PLoS Biol.">
        <title>The genome sequence of Caenorhabditis briggsae: a platform for comparative genomics.</title>
        <authorList>
            <person name="Stein L.D."/>
            <person name="Bao Z."/>
            <person name="Blasiar D."/>
            <person name="Blumenthal T."/>
            <person name="Brent M.R."/>
            <person name="Chen N."/>
            <person name="Chinwalla A."/>
            <person name="Clarke L."/>
            <person name="Clee C."/>
            <person name="Coghlan A."/>
            <person name="Coulson A."/>
            <person name="D'Eustachio P."/>
            <person name="Fitch D.H."/>
            <person name="Fulton L.A."/>
            <person name="Fulton R.E."/>
            <person name="Griffiths-Jones S."/>
            <person name="Harris T.W."/>
            <person name="Hillier L.W."/>
            <person name="Kamath R."/>
            <person name="Kuwabara P.E."/>
            <person name="Mardis E.R."/>
            <person name="Marra M.A."/>
            <person name="Miner T.L."/>
            <person name="Minx P."/>
            <person name="Mullikin J.C."/>
            <person name="Plumb R.W."/>
            <person name="Rogers J."/>
            <person name="Schein J.E."/>
            <person name="Sohrmann M."/>
            <person name="Spieth J."/>
            <person name="Stajich J.E."/>
            <person name="Wei C."/>
            <person name="Willey D."/>
            <person name="Wilson R.K."/>
            <person name="Durbin R."/>
            <person name="Waterston R.H."/>
        </authorList>
    </citation>
    <scope>NUCLEOTIDE SEQUENCE [LARGE SCALE GENOMIC DNA]</scope>
    <source>
        <strain evidence="15 16">AF16</strain>
    </source>
</reference>
<dbReference type="EMBL" id="HE600983">
    <property type="protein sequence ID" value="CAP33012.2"/>
    <property type="molecule type" value="Genomic_DNA"/>
</dbReference>
<keyword evidence="6 11" id="KW-0805">Transcription regulation</keyword>
<keyword evidence="4 11" id="KW-0863">Zinc-finger</keyword>
<evidence type="ECO:0000313" key="17">
    <source>
        <dbReference type="WormBase" id="CBG14515a"/>
    </source>
</evidence>
<comment type="subcellular location">
    <subcellularLocation>
        <location evidence="1 11">Nucleus</location>
    </subcellularLocation>
</comment>
<reference evidence="15 16" key="2">
    <citation type="journal article" date="2011" name="PLoS Genet.">
        <title>Caenorhabditis briggsae recombinant inbred line genotypes reveal inter-strain incompatibility and the evolution of recombination.</title>
        <authorList>
            <person name="Ross J.A."/>
            <person name="Koboldt D.C."/>
            <person name="Staisch J.E."/>
            <person name="Chamberlin H.M."/>
            <person name="Gupta B.P."/>
            <person name="Miller R.D."/>
            <person name="Baird S.E."/>
            <person name="Haag E.S."/>
        </authorList>
    </citation>
    <scope>NUCLEOTIDE SEQUENCE [LARGE SCALE GENOMIC DNA]</scope>
    <source>
        <strain evidence="15 16">AF16</strain>
    </source>
</reference>
<dbReference type="AlphaFoldDB" id="A8XK36"/>
<dbReference type="GO" id="GO:0000978">
    <property type="term" value="F:RNA polymerase II cis-regulatory region sequence-specific DNA binding"/>
    <property type="evidence" value="ECO:0007669"/>
    <property type="project" value="InterPro"/>
</dbReference>
<dbReference type="FunCoup" id="A8XK36">
    <property type="interactions" value="1245"/>
</dbReference>
<evidence type="ECO:0000256" key="2">
    <source>
        <dbReference type="ARBA" id="ARBA00005993"/>
    </source>
</evidence>
<dbReference type="CDD" id="cd06157">
    <property type="entry name" value="NR_LBD"/>
    <property type="match status" value="1"/>
</dbReference>
<dbReference type="SUPFAM" id="SSF57716">
    <property type="entry name" value="Glucocorticoid receptor-like (DNA-binding domain)"/>
    <property type="match status" value="1"/>
</dbReference>
<dbReference type="PANTHER" id="PTHR45680:SF23">
    <property type="entry name" value="NUCLEAR HORMONE RECEPTOR FAMILY"/>
    <property type="match status" value="1"/>
</dbReference>
<sequence length="571" mass="66063">MSCLVCETDAHGQHFGIRCCRACAAFFRRTLTMNLRYKCRFDRKCEVSFNKRYSCRCCRYEKCVRVGMRKDSEFFIQFYPDPNTFERPKNILPAADQIINTSMLPVSPLANAHPIADLTSPVSVVQNKSEAEKDSSGNETDSIGHSPHSSLESYTYRPPSFDKQIQNPDPPPLLMNGNFVQEVSSEAYQPNGDLHQQPNFPFHRTVIEEVGRAVMPAPQQQQHMQMQPHIPSQFDYHYTDLLSTDEHNMPSSSTQHYNNVVPQPGYNNQDSGNPNMFAMAAQQATQDLHVNVQNVLTPSIDNLFGQPPDTFCQLPDIPLTLCQQALLAYREHNKQWPDQDKMIENVPLDMENFMRNHYIEIEHIARFCMSIRVFAQLPKDQKWIIFKHFWTRFYELDRCFATCQRLGYNLSDERGLTLNGQIINFGISVVKLENISDMDATQVKNFLKGSMDKFRLIFINPFKKLQPTEYELMYMMMSIMWSVSNLPGITDATRDMSEKVELRLAEDLHTYYAEQYDNNNPNYAGRITRLSSIASAVDEITERKREDSQVSKTFNIFKNDFFFSDLTDFPV</sequence>
<protein>
    <submittedName>
        <fullName evidence="15">Protein CBR-NHR-45</fullName>
    </submittedName>
</protein>
<organism evidence="15 16">
    <name type="scientific">Caenorhabditis briggsae</name>
    <dbReference type="NCBI Taxonomy" id="6238"/>
    <lineage>
        <taxon>Eukaryota</taxon>
        <taxon>Metazoa</taxon>
        <taxon>Ecdysozoa</taxon>
        <taxon>Nematoda</taxon>
        <taxon>Chromadorea</taxon>
        <taxon>Rhabditida</taxon>
        <taxon>Rhabditina</taxon>
        <taxon>Rhabditomorpha</taxon>
        <taxon>Rhabditoidea</taxon>
        <taxon>Rhabditidae</taxon>
        <taxon>Peloderinae</taxon>
        <taxon>Caenorhabditis</taxon>
    </lineage>
</organism>
<keyword evidence="16" id="KW-1185">Reference proteome</keyword>
<dbReference type="Pfam" id="PF00105">
    <property type="entry name" value="zf-C4"/>
    <property type="match status" value="1"/>
</dbReference>
<dbReference type="PROSITE" id="PS51030">
    <property type="entry name" value="NUCLEAR_REC_DBD_2"/>
    <property type="match status" value="1"/>
</dbReference>
<evidence type="ECO:0000256" key="11">
    <source>
        <dbReference type="RuleBase" id="RU004334"/>
    </source>
</evidence>
<evidence type="ECO:0000259" key="13">
    <source>
        <dbReference type="PROSITE" id="PS51030"/>
    </source>
</evidence>
<proteinExistence type="inferred from homology"/>
<dbReference type="SUPFAM" id="SSF48508">
    <property type="entry name" value="Nuclear receptor ligand-binding domain"/>
    <property type="match status" value="1"/>
</dbReference>
<dbReference type="PRINTS" id="PR00047">
    <property type="entry name" value="STROIDFINGER"/>
</dbReference>